<dbReference type="EMBL" id="HG996474">
    <property type="protein sequence ID" value="CAG1835926.1"/>
    <property type="molecule type" value="Genomic_DNA"/>
</dbReference>
<dbReference type="Pfam" id="PF05623">
    <property type="entry name" value="DUF789"/>
    <property type="match status" value="1"/>
</dbReference>
<organism evidence="1">
    <name type="scientific">Musa acuminata subsp. malaccensis</name>
    <name type="common">Wild banana</name>
    <name type="synonym">Musa malaccensis</name>
    <dbReference type="NCBI Taxonomy" id="214687"/>
    <lineage>
        <taxon>Eukaryota</taxon>
        <taxon>Viridiplantae</taxon>
        <taxon>Streptophyta</taxon>
        <taxon>Embryophyta</taxon>
        <taxon>Tracheophyta</taxon>
        <taxon>Spermatophyta</taxon>
        <taxon>Magnoliopsida</taxon>
        <taxon>Liliopsida</taxon>
        <taxon>Zingiberales</taxon>
        <taxon>Musaceae</taxon>
        <taxon>Musa</taxon>
    </lineage>
</organism>
<evidence type="ECO:0000313" key="1">
    <source>
        <dbReference type="EMBL" id="CAG1835926.1"/>
    </source>
</evidence>
<dbReference type="PANTHER" id="PTHR32010:SF18">
    <property type="entry name" value="DUF789 FAMILY PROTEIN"/>
    <property type="match status" value="1"/>
</dbReference>
<protein>
    <submittedName>
        <fullName evidence="1">(wild Malaysian banana) hypothetical protein</fullName>
    </submittedName>
</protein>
<dbReference type="AlphaFoldDB" id="A0A8D6ZUW7"/>
<name>A0A8D6ZUW7_MUSAM</name>
<gene>
    <name evidence="1" type="ORF">GSMUA_238950.1</name>
</gene>
<dbReference type="PANTHER" id="PTHR32010">
    <property type="entry name" value="PHOTOSYSTEM II STABILITY/ASSEMBLY FACTOR HCF136, CHLOROPLASTIC"/>
    <property type="match status" value="1"/>
</dbReference>
<dbReference type="InterPro" id="IPR008507">
    <property type="entry name" value="DUF789"/>
</dbReference>
<sequence>MLLDETEKEFGYTIAGLLKLPCGVKLFQRVLCKVEQDATELHLPRCNFAKGHDYSIVAVQTGPSTHLVRMAAPGSATVIRNQRNEIKELVASGSSSDSRMFGEPSKLESVKLHDLHPASWYVPCDSLFLFSGTDCVAWYPIYRIPDGSFHAAFLTYHSLGHFVHRSSPESGHGLSEDVVSPVAGLQTYNHKGESWFQLWDMNSKVVQSEDVNHSDTSELIKERLRTLRQTASVLARAVVSKGNQRYVNRHPDYNFFVSRSG</sequence>
<accession>A0A8D6ZUW7</accession>
<proteinExistence type="predicted"/>
<reference evidence="1" key="1">
    <citation type="submission" date="2021-03" db="EMBL/GenBank/DDBJ databases">
        <authorList>
            <consortium name="Genoscope - CEA"/>
            <person name="William W."/>
        </authorList>
    </citation>
    <scope>NUCLEOTIDE SEQUENCE</scope>
    <source>
        <strain evidence="1">Doubled-haploid Pahang</strain>
    </source>
</reference>